<evidence type="ECO:0000256" key="4">
    <source>
        <dbReference type="ARBA" id="ARBA00022777"/>
    </source>
</evidence>
<dbReference type="Gene3D" id="1.10.287.130">
    <property type="match status" value="1"/>
</dbReference>
<feature type="domain" description="Histidine kinase" evidence="6">
    <location>
        <begin position="250"/>
        <end position="467"/>
    </location>
</feature>
<comment type="catalytic activity">
    <reaction evidence="1">
        <text>ATP + protein L-histidine = ADP + protein N-phospho-L-histidine.</text>
        <dbReference type="EC" id="2.7.13.3"/>
    </reaction>
</comment>
<proteinExistence type="predicted"/>
<dbReference type="InterPro" id="IPR003661">
    <property type="entry name" value="HisK_dim/P_dom"/>
</dbReference>
<dbReference type="SUPFAM" id="SSF55874">
    <property type="entry name" value="ATPase domain of HSP90 chaperone/DNA topoisomerase II/histidine kinase"/>
    <property type="match status" value="1"/>
</dbReference>
<keyword evidence="4 7" id="KW-0808">Transferase</keyword>
<dbReference type="PANTHER" id="PTHR43547">
    <property type="entry name" value="TWO-COMPONENT HISTIDINE KINASE"/>
    <property type="match status" value="1"/>
</dbReference>
<dbReference type="SMART" id="SM00388">
    <property type="entry name" value="HisKA"/>
    <property type="match status" value="1"/>
</dbReference>
<organism evidence="7 8">
    <name type="scientific">Trichormus variabilis NIES-23</name>
    <dbReference type="NCBI Taxonomy" id="1973479"/>
    <lineage>
        <taxon>Bacteria</taxon>
        <taxon>Bacillati</taxon>
        <taxon>Cyanobacteriota</taxon>
        <taxon>Cyanophyceae</taxon>
        <taxon>Nostocales</taxon>
        <taxon>Nostocaceae</taxon>
        <taxon>Trichormus</taxon>
    </lineage>
</organism>
<reference evidence="7 8" key="1">
    <citation type="submission" date="2017-06" db="EMBL/GenBank/DDBJ databases">
        <title>Genome sequencing of cyanobaciteial culture collection at National Institute for Environmental Studies (NIES).</title>
        <authorList>
            <person name="Hirose Y."/>
            <person name="Shimura Y."/>
            <person name="Fujisawa T."/>
            <person name="Nakamura Y."/>
            <person name="Kawachi M."/>
        </authorList>
    </citation>
    <scope>NUCLEOTIDE SEQUENCE [LARGE SCALE GENOMIC DNA]</scope>
    <source>
        <strain evidence="7 8">NIES-23</strain>
    </source>
</reference>
<sequence>MNDSLHKDLSVYQLALGVEAPSQTVTLSPATLLSLVRAQIDLLIEQQLSATLWIKLPPGKVWSTEIVRYQSSVDNSGRIYNCQVGESKSEVGEENLTSLSCLYEHYFNVPLLPNNHLQREYFLVVLSTKFCSLIAAYRPRQNNKISPLGKTQNNKNQPLLTITSVEHQVIQRVLDGIKQEVTSELKPIAPSDLICPTACEPALISQMLTKQLQRQNEINRRISVERIAKLQQHNQKLQTKEQLKDEYLTNVCQELRTPLTQMKTALSLLNSPTLKPHQRQRYLQMLNTQCDRQSVLIAGLMTLVELEHNLETTTLEAVKLADIVPGVVSTYQPVAQEKGIMLGYTIPTDLPSVLCVNGGLRQIVINLLHNSLKFTANGGRVWVRAKVQGEYVILEIRDTGIGIAEGEIPKIFDCFYRVRSGLIDETNGAGLGLTIVQRLLWHCGGSVNVRSKVDEGTMVIVQMKIGTTSPT</sequence>
<dbReference type="InterPro" id="IPR019278">
    <property type="entry name" value="DICT_dom"/>
</dbReference>
<dbReference type="SUPFAM" id="SSF47384">
    <property type="entry name" value="Homodimeric domain of signal transducing histidine kinase"/>
    <property type="match status" value="1"/>
</dbReference>
<dbReference type="InterPro" id="IPR036097">
    <property type="entry name" value="HisK_dim/P_sf"/>
</dbReference>
<evidence type="ECO:0000313" key="7">
    <source>
        <dbReference type="EMBL" id="BAY67286.1"/>
    </source>
</evidence>
<dbReference type="InterPro" id="IPR005467">
    <property type="entry name" value="His_kinase_dom"/>
</dbReference>
<evidence type="ECO:0000256" key="3">
    <source>
        <dbReference type="ARBA" id="ARBA00022553"/>
    </source>
</evidence>
<evidence type="ECO:0000256" key="2">
    <source>
        <dbReference type="ARBA" id="ARBA00012438"/>
    </source>
</evidence>
<dbReference type="InterPro" id="IPR036890">
    <property type="entry name" value="HATPase_C_sf"/>
</dbReference>
<dbReference type="InterPro" id="IPR004358">
    <property type="entry name" value="Sig_transdc_His_kin-like_C"/>
</dbReference>
<evidence type="ECO:0000256" key="5">
    <source>
        <dbReference type="ARBA" id="ARBA00023012"/>
    </source>
</evidence>
<dbReference type="PROSITE" id="PS50109">
    <property type="entry name" value="HIS_KIN"/>
    <property type="match status" value="1"/>
</dbReference>
<dbReference type="SMART" id="SM00387">
    <property type="entry name" value="HATPase_c"/>
    <property type="match status" value="1"/>
</dbReference>
<keyword evidence="4 7" id="KW-0418">Kinase</keyword>
<dbReference type="Pfam" id="PF02518">
    <property type="entry name" value="HATPase_c"/>
    <property type="match status" value="1"/>
</dbReference>
<dbReference type="AlphaFoldDB" id="A0A1Z4KE69"/>
<keyword evidence="3" id="KW-0597">Phosphoprotein</keyword>
<dbReference type="Pfam" id="PF00512">
    <property type="entry name" value="HisKA"/>
    <property type="match status" value="1"/>
</dbReference>
<accession>A0A1Z4KE69</accession>
<dbReference type="Proteomes" id="UP000217507">
    <property type="component" value="Chromosome"/>
</dbReference>
<keyword evidence="5" id="KW-0902">Two-component regulatory system</keyword>
<protein>
    <recommendedName>
        <fullName evidence="2">histidine kinase</fullName>
        <ecNumber evidence="2">2.7.13.3</ecNumber>
    </recommendedName>
</protein>
<evidence type="ECO:0000256" key="1">
    <source>
        <dbReference type="ARBA" id="ARBA00000085"/>
    </source>
</evidence>
<dbReference type="EMBL" id="AP018216">
    <property type="protein sequence ID" value="BAY67286.1"/>
    <property type="molecule type" value="Genomic_DNA"/>
</dbReference>
<dbReference type="GO" id="GO:0000155">
    <property type="term" value="F:phosphorelay sensor kinase activity"/>
    <property type="evidence" value="ECO:0007669"/>
    <property type="project" value="InterPro"/>
</dbReference>
<evidence type="ECO:0000259" key="6">
    <source>
        <dbReference type="PROSITE" id="PS50109"/>
    </source>
</evidence>
<name>A0A1Z4KE69_ANAVA</name>
<dbReference type="PRINTS" id="PR00344">
    <property type="entry name" value="BCTRLSENSOR"/>
</dbReference>
<gene>
    <name evidence="7" type="ORF">NIES23_00580</name>
</gene>
<evidence type="ECO:0000313" key="8">
    <source>
        <dbReference type="Proteomes" id="UP000217507"/>
    </source>
</evidence>
<dbReference type="EC" id="2.7.13.3" evidence="2"/>
<dbReference type="Pfam" id="PF10069">
    <property type="entry name" value="DICT"/>
    <property type="match status" value="1"/>
</dbReference>
<dbReference type="CDD" id="cd00082">
    <property type="entry name" value="HisKA"/>
    <property type="match status" value="1"/>
</dbReference>
<dbReference type="PANTHER" id="PTHR43547:SF2">
    <property type="entry name" value="HYBRID SIGNAL TRANSDUCTION HISTIDINE KINASE C"/>
    <property type="match status" value="1"/>
</dbReference>
<dbReference type="InterPro" id="IPR003594">
    <property type="entry name" value="HATPase_dom"/>
</dbReference>
<dbReference type="Gene3D" id="3.30.565.10">
    <property type="entry name" value="Histidine kinase-like ATPase, C-terminal domain"/>
    <property type="match status" value="1"/>
</dbReference>